<dbReference type="EMBL" id="CP138204">
    <property type="protein sequence ID" value="WPC75708.1"/>
    <property type="molecule type" value="Genomic_DNA"/>
</dbReference>
<accession>A0ABZ0QJV3</accession>
<keyword evidence="2" id="KW-1185">Reference proteome</keyword>
<protein>
    <submittedName>
        <fullName evidence="1">Uncharacterized protein</fullName>
    </submittedName>
</protein>
<evidence type="ECO:0000313" key="2">
    <source>
        <dbReference type="Proteomes" id="UP001304071"/>
    </source>
</evidence>
<name>A0ABZ0QJV3_9VIBR</name>
<reference evidence="1 2" key="1">
    <citation type="submission" date="2023-11" db="EMBL/GenBank/DDBJ databases">
        <title>Plant-associative lifestyle of Vibrio porteresiae and its evolutionary dynamics.</title>
        <authorList>
            <person name="Rameshkumar N."/>
            <person name="Kirti K."/>
        </authorList>
    </citation>
    <scope>NUCLEOTIDE SEQUENCE [LARGE SCALE GENOMIC DNA]</scope>
    <source>
        <strain evidence="1 2">MSSRF30</strain>
    </source>
</reference>
<sequence>MSDPKGLDPTYANILANYHSCNDLDKRLKETCAALTLIQHTFQADSGGDLNTLKKQIPEIAEGIRDALDRN</sequence>
<dbReference type="RefSeq" id="WP_261897686.1">
    <property type="nucleotide sequence ID" value="NZ_AP024896.1"/>
</dbReference>
<gene>
    <name evidence="1" type="ORF">R8Z52_22565</name>
</gene>
<evidence type="ECO:0000313" key="1">
    <source>
        <dbReference type="EMBL" id="WPC75708.1"/>
    </source>
</evidence>
<proteinExistence type="predicted"/>
<organism evidence="1 2">
    <name type="scientific">Vibrio porteresiae DSM 19223</name>
    <dbReference type="NCBI Taxonomy" id="1123496"/>
    <lineage>
        <taxon>Bacteria</taxon>
        <taxon>Pseudomonadati</taxon>
        <taxon>Pseudomonadota</taxon>
        <taxon>Gammaproteobacteria</taxon>
        <taxon>Vibrionales</taxon>
        <taxon>Vibrionaceae</taxon>
        <taxon>Vibrio</taxon>
    </lineage>
</organism>
<dbReference type="Proteomes" id="UP001304071">
    <property type="component" value="Chromosome 2"/>
</dbReference>